<dbReference type="Proteomes" id="UP000534186">
    <property type="component" value="Unassembled WGS sequence"/>
</dbReference>
<dbReference type="PANTHER" id="PTHR35174">
    <property type="entry name" value="BLL7171 PROTEIN-RELATED"/>
    <property type="match status" value="1"/>
</dbReference>
<evidence type="ECO:0000313" key="3">
    <source>
        <dbReference type="EMBL" id="NYF53468.1"/>
    </source>
</evidence>
<dbReference type="Gene3D" id="3.30.70.1060">
    <property type="entry name" value="Dimeric alpha+beta barrel"/>
    <property type="match status" value="1"/>
</dbReference>
<dbReference type="SUPFAM" id="SSF54909">
    <property type="entry name" value="Dimeric alpha+beta barrel"/>
    <property type="match status" value="1"/>
</dbReference>
<dbReference type="EMBL" id="JACCCV010000002">
    <property type="protein sequence ID" value="NYF53468.1"/>
    <property type="molecule type" value="Genomic_DNA"/>
</dbReference>
<comment type="caution">
    <text evidence="3">The sequence shown here is derived from an EMBL/GenBank/DDBJ whole genome shotgun (WGS) entry which is preliminary data.</text>
</comment>
<dbReference type="AlphaFoldDB" id="A0A7Y9NR74"/>
<organism evidence="3 4">
    <name type="scientific">Tunturiibacter lichenicola</name>
    <dbReference type="NCBI Taxonomy" id="2051959"/>
    <lineage>
        <taxon>Bacteria</taxon>
        <taxon>Pseudomonadati</taxon>
        <taxon>Acidobacteriota</taxon>
        <taxon>Terriglobia</taxon>
        <taxon>Terriglobales</taxon>
        <taxon>Acidobacteriaceae</taxon>
        <taxon>Tunturiibacter</taxon>
    </lineage>
</organism>
<dbReference type="Pfam" id="PF03795">
    <property type="entry name" value="YCII"/>
    <property type="match status" value="1"/>
</dbReference>
<feature type="domain" description="YCII-related" evidence="2">
    <location>
        <begin position="1"/>
        <end position="113"/>
    </location>
</feature>
<dbReference type="PANTHER" id="PTHR35174:SF4">
    <property type="entry name" value="BLL7163 PROTEIN"/>
    <property type="match status" value="1"/>
</dbReference>
<proteinExistence type="inferred from homology"/>
<protein>
    <recommendedName>
        <fullName evidence="2">YCII-related domain-containing protein</fullName>
    </recommendedName>
</protein>
<evidence type="ECO:0000259" key="2">
    <source>
        <dbReference type="Pfam" id="PF03795"/>
    </source>
</evidence>
<dbReference type="InterPro" id="IPR011008">
    <property type="entry name" value="Dimeric_a/b-barrel"/>
</dbReference>
<sequence>MRFMVIAKATPETEKEGALPDPQLLLEMGKYNEELMKAGVLLALDGLHPSSKGARVKFSGKSRTVIDGPFTEAKELIAGFSILQVKSLEEAIELVKRAPNCNPGSDSEVEIRQIFEMEDFAPILTEEQIQHKVERRAELPNQTANK</sequence>
<accession>A0A7Y9NR74</accession>
<comment type="similarity">
    <text evidence="1">Belongs to the YciI family.</text>
</comment>
<evidence type="ECO:0000313" key="4">
    <source>
        <dbReference type="Proteomes" id="UP000534186"/>
    </source>
</evidence>
<evidence type="ECO:0000256" key="1">
    <source>
        <dbReference type="ARBA" id="ARBA00007689"/>
    </source>
</evidence>
<reference evidence="3 4" key="1">
    <citation type="submission" date="2020-07" db="EMBL/GenBank/DDBJ databases">
        <title>Genomic Encyclopedia of Type Strains, Phase IV (KMG-V): Genome sequencing to study the core and pangenomes of soil and plant-associated prokaryotes.</title>
        <authorList>
            <person name="Whitman W."/>
        </authorList>
    </citation>
    <scope>NUCLEOTIDE SEQUENCE [LARGE SCALE GENOMIC DNA]</scope>
    <source>
        <strain evidence="3 4">M8UP30</strain>
    </source>
</reference>
<name>A0A7Y9NR74_9BACT</name>
<gene>
    <name evidence="3" type="ORF">HDF12_003867</name>
</gene>
<dbReference type="InterPro" id="IPR005545">
    <property type="entry name" value="YCII"/>
</dbReference>